<feature type="domain" description="DEAD-box RNA helicase Q" evidence="9">
    <location>
        <begin position="1"/>
        <end position="29"/>
    </location>
</feature>
<dbReference type="CDD" id="cd00268">
    <property type="entry name" value="DEADc"/>
    <property type="match status" value="1"/>
</dbReference>
<evidence type="ECO:0000259" key="8">
    <source>
        <dbReference type="PROSITE" id="PS51194"/>
    </source>
</evidence>
<protein>
    <submittedName>
        <fullName evidence="10">DEAD/DEAH box helicase</fullName>
    </submittedName>
</protein>
<evidence type="ECO:0000256" key="1">
    <source>
        <dbReference type="ARBA" id="ARBA00022741"/>
    </source>
</evidence>
<dbReference type="SUPFAM" id="SSF52540">
    <property type="entry name" value="P-loop containing nucleoside triphosphate hydrolases"/>
    <property type="match status" value="1"/>
</dbReference>
<dbReference type="GO" id="GO:0005524">
    <property type="term" value="F:ATP binding"/>
    <property type="evidence" value="ECO:0007669"/>
    <property type="project" value="UniProtKB-KW"/>
</dbReference>
<dbReference type="CDD" id="cd18787">
    <property type="entry name" value="SF2_C_DEAD"/>
    <property type="match status" value="1"/>
</dbReference>
<keyword evidence="4" id="KW-0067">ATP-binding</keyword>
<dbReference type="Pfam" id="PF00271">
    <property type="entry name" value="Helicase_C"/>
    <property type="match status" value="1"/>
</dbReference>
<evidence type="ECO:0000259" key="7">
    <source>
        <dbReference type="PROSITE" id="PS51192"/>
    </source>
</evidence>
<keyword evidence="1" id="KW-0547">Nucleotide-binding</keyword>
<proteinExistence type="inferred from homology"/>
<evidence type="ECO:0000256" key="5">
    <source>
        <dbReference type="ARBA" id="ARBA00038437"/>
    </source>
</evidence>
<comment type="caution">
    <text evidence="10">The sequence shown here is derived from an EMBL/GenBank/DDBJ whole genome shotgun (WGS) entry which is preliminary data.</text>
</comment>
<comment type="similarity">
    <text evidence="5">Belongs to the DEAD box helicase family.</text>
</comment>
<dbReference type="Gene3D" id="3.40.50.300">
    <property type="entry name" value="P-loop containing nucleotide triphosphate hydrolases"/>
    <property type="match status" value="2"/>
</dbReference>
<accession>A0A846TRX4</accession>
<dbReference type="PROSITE" id="PS51194">
    <property type="entry name" value="HELICASE_CTER"/>
    <property type="match status" value="1"/>
</dbReference>
<dbReference type="GO" id="GO:0003724">
    <property type="term" value="F:RNA helicase activity"/>
    <property type="evidence" value="ECO:0007669"/>
    <property type="project" value="InterPro"/>
</dbReference>
<dbReference type="SMART" id="SM00487">
    <property type="entry name" value="DEXDc"/>
    <property type="match status" value="1"/>
</dbReference>
<gene>
    <name evidence="10" type="ORF">HER12_00595</name>
</gene>
<feature type="domain" description="Helicase C-terminal" evidence="8">
    <location>
        <begin position="227"/>
        <end position="372"/>
    </location>
</feature>
<dbReference type="Pfam" id="PF00270">
    <property type="entry name" value="DEAD"/>
    <property type="match status" value="1"/>
</dbReference>
<evidence type="ECO:0000313" key="11">
    <source>
        <dbReference type="Proteomes" id="UP000584587"/>
    </source>
</evidence>
<evidence type="ECO:0000256" key="4">
    <source>
        <dbReference type="ARBA" id="ARBA00022840"/>
    </source>
</evidence>
<evidence type="ECO:0000259" key="9">
    <source>
        <dbReference type="PROSITE" id="PS51195"/>
    </source>
</evidence>
<name>A0A846TRX4_9MOLU</name>
<keyword evidence="3 10" id="KW-0347">Helicase</keyword>
<dbReference type="SMART" id="SM00490">
    <property type="entry name" value="HELICc"/>
    <property type="match status" value="1"/>
</dbReference>
<dbReference type="PANTHER" id="PTHR47959:SF1">
    <property type="entry name" value="ATP-DEPENDENT RNA HELICASE DBPA"/>
    <property type="match status" value="1"/>
</dbReference>
<dbReference type="InterPro" id="IPR011545">
    <property type="entry name" value="DEAD/DEAH_box_helicase_dom"/>
</dbReference>
<dbReference type="Proteomes" id="UP000584587">
    <property type="component" value="Unassembled WGS sequence"/>
</dbReference>
<feature type="short sequence motif" description="Q motif" evidence="6">
    <location>
        <begin position="1"/>
        <end position="29"/>
    </location>
</feature>
<dbReference type="AlphaFoldDB" id="A0A846TRX4"/>
<dbReference type="EMBL" id="JAAVVK010000001">
    <property type="protein sequence ID" value="NKE38255.1"/>
    <property type="molecule type" value="Genomic_DNA"/>
</dbReference>
<dbReference type="InterPro" id="IPR014014">
    <property type="entry name" value="RNA_helicase_DEAD_Q_motif"/>
</dbReference>
<dbReference type="RefSeq" id="WP_168104732.1">
    <property type="nucleotide sequence ID" value="NZ_CP051215.1"/>
</dbReference>
<dbReference type="GO" id="GO:0005829">
    <property type="term" value="C:cytosol"/>
    <property type="evidence" value="ECO:0007669"/>
    <property type="project" value="TreeGrafter"/>
</dbReference>
<evidence type="ECO:0000256" key="3">
    <source>
        <dbReference type="ARBA" id="ARBA00022806"/>
    </source>
</evidence>
<dbReference type="InterPro" id="IPR044742">
    <property type="entry name" value="DEAD/DEAH_RhlB"/>
</dbReference>
<sequence length="429" mass="49136">MSWNNFNLKEWIIEALKINKIIKPTEIQNQVIPLALKGSNLIVTSPTGTGKTHAFLVPILNQIENNNKTQAVIMAPTRELAQQIFSFTKQLTANQPIKVACFVGGTELKKQTEKFKNNQPEIVIGTPTRIKTLYQEHGLNITTARTLVLDECDMLFELGFVKDLDFLMTKFNSDIQCLAFSATINQELQSFLKKYFSNTKVINLNKMVAPKIEHIFINCPFNQRKNDLLALVNLINPYLCLIFVNTKNQIAEIGSLLTNAGKKTALLHSDLSPRSRIQIFKRIKNLDYQYLVTTDVSSRGIDIPGISHIISLQLPKELNYYLHRAGRTGRNNQSGISYIFYDHHDLNAIQELKKSNLNIKYYKIKKNELVEEKNLASKTNKPTESKLALQTINRFHANKKVKPGYKKDFKTKLTKIRKKDLQKKKKFRG</sequence>
<evidence type="ECO:0000256" key="2">
    <source>
        <dbReference type="ARBA" id="ARBA00022801"/>
    </source>
</evidence>
<dbReference type="PROSITE" id="PS51192">
    <property type="entry name" value="HELICASE_ATP_BIND_1"/>
    <property type="match status" value="1"/>
</dbReference>
<organism evidence="10 11">
    <name type="scientific">Spiroplasma platyhelix PALS-1</name>
    <dbReference type="NCBI Taxonomy" id="1276218"/>
    <lineage>
        <taxon>Bacteria</taxon>
        <taxon>Bacillati</taxon>
        <taxon>Mycoplasmatota</taxon>
        <taxon>Mollicutes</taxon>
        <taxon>Entomoplasmatales</taxon>
        <taxon>Spiroplasmataceae</taxon>
        <taxon>Spiroplasma</taxon>
    </lineage>
</organism>
<feature type="domain" description="Helicase ATP-binding" evidence="7">
    <location>
        <begin position="32"/>
        <end position="202"/>
    </location>
</feature>
<dbReference type="PANTHER" id="PTHR47959">
    <property type="entry name" value="ATP-DEPENDENT RNA HELICASE RHLE-RELATED"/>
    <property type="match status" value="1"/>
</dbReference>
<dbReference type="InterPro" id="IPR001650">
    <property type="entry name" value="Helicase_C-like"/>
</dbReference>
<dbReference type="GO" id="GO:0003676">
    <property type="term" value="F:nucleic acid binding"/>
    <property type="evidence" value="ECO:0007669"/>
    <property type="project" value="InterPro"/>
</dbReference>
<keyword evidence="2" id="KW-0378">Hydrolase</keyword>
<evidence type="ECO:0000256" key="6">
    <source>
        <dbReference type="PROSITE-ProRule" id="PRU00552"/>
    </source>
</evidence>
<dbReference type="InterPro" id="IPR014001">
    <property type="entry name" value="Helicase_ATP-bd"/>
</dbReference>
<dbReference type="InterPro" id="IPR027417">
    <property type="entry name" value="P-loop_NTPase"/>
</dbReference>
<dbReference type="PROSITE" id="PS51195">
    <property type="entry name" value="Q_MOTIF"/>
    <property type="match status" value="1"/>
</dbReference>
<reference evidence="10 11" key="1">
    <citation type="submission" date="2020-04" db="EMBL/GenBank/DDBJ databases">
        <title>Complete genome sequence of Spiroplasma platyhelix ATCC 51748, an insect isolate.</title>
        <authorList>
            <person name="Green E.A."/>
            <person name="Klassen J.L."/>
        </authorList>
    </citation>
    <scope>NUCLEOTIDE SEQUENCE [LARGE SCALE GENOMIC DNA]</scope>
    <source>
        <strain evidence="10 11">PALS-1</strain>
    </source>
</reference>
<keyword evidence="11" id="KW-1185">Reference proteome</keyword>
<dbReference type="InterPro" id="IPR050079">
    <property type="entry name" value="DEAD_box_RNA_helicase"/>
</dbReference>
<evidence type="ECO:0000313" key="10">
    <source>
        <dbReference type="EMBL" id="NKE38255.1"/>
    </source>
</evidence>
<dbReference type="GO" id="GO:0016787">
    <property type="term" value="F:hydrolase activity"/>
    <property type="evidence" value="ECO:0007669"/>
    <property type="project" value="UniProtKB-KW"/>
</dbReference>